<evidence type="ECO:0000313" key="1">
    <source>
        <dbReference type="EMBL" id="EFR53641.1"/>
    </source>
</evidence>
<keyword evidence="2" id="KW-1185">Reference proteome</keyword>
<dbReference type="Proteomes" id="UP000005101">
    <property type="component" value="Unassembled WGS sequence"/>
</dbReference>
<dbReference type="EMBL" id="EQ973214">
    <property type="protein sequence ID" value="EFR53641.1"/>
    <property type="molecule type" value="Genomic_DNA"/>
</dbReference>
<evidence type="ECO:0008006" key="3">
    <source>
        <dbReference type="Google" id="ProtNLM"/>
    </source>
</evidence>
<evidence type="ECO:0000313" key="2">
    <source>
        <dbReference type="Proteomes" id="UP000005101"/>
    </source>
</evidence>
<sequence length="59" mass="7218">MLLYFRLLFIIRGELPINGDCADRWLIVILYLLSNWRQKYSLTGFYCLREKELDFNLKE</sequence>
<gene>
    <name evidence="1" type="ORF">BFAG_02336</name>
</gene>
<accession>A0ABN0BL16</accession>
<reference evidence="1 2" key="1">
    <citation type="submission" date="2008-12" db="EMBL/GenBank/DDBJ databases">
        <title>Annotation of Bacteroides fragilis strain 3_1_12.</title>
        <authorList>
            <consortium name="The Broad Institute Genome Sequencing Platform"/>
            <person name="Ward D."/>
            <person name="Young S.K."/>
            <person name="Kodira C.D."/>
            <person name="Zeng Q."/>
            <person name="Koehrsen M."/>
            <person name="Alvarado L."/>
            <person name="Berlin A."/>
            <person name="Borenstein D."/>
            <person name="Chen Z."/>
            <person name="Engels R."/>
            <person name="Freedman E."/>
            <person name="Gellesch M."/>
            <person name="Goldberg J."/>
            <person name="Griggs A."/>
            <person name="Gujja S."/>
            <person name="Heiman D."/>
            <person name="Hepburn T."/>
            <person name="Howarth C."/>
            <person name="Jen D."/>
            <person name="Larson L."/>
            <person name="Lewis B."/>
            <person name="Mehta T."/>
            <person name="Park D."/>
            <person name="Pearson M."/>
            <person name="Roberts A."/>
            <person name="Saif S."/>
            <person name="Shea T."/>
            <person name="Shenoy N."/>
            <person name="Sisk P."/>
            <person name="Stolte C."/>
            <person name="Sykes S."/>
            <person name="Walk T."/>
            <person name="White J."/>
            <person name="Yandava C."/>
            <person name="Allen-Vercoe E."/>
            <person name="Strauss J."/>
            <person name="Ambrose C."/>
            <person name="Lander E."/>
            <person name="Nusbaum C."/>
            <person name="Galagan J."/>
            <person name="Birren B."/>
        </authorList>
    </citation>
    <scope>NUCLEOTIDE SEQUENCE [LARGE SCALE GENOMIC DNA]</scope>
    <source>
        <strain evidence="1 2">3_1_12</strain>
    </source>
</reference>
<organism evidence="1 2">
    <name type="scientific">Bacteroides fragilis 3_1_12</name>
    <dbReference type="NCBI Taxonomy" id="457424"/>
    <lineage>
        <taxon>Bacteria</taxon>
        <taxon>Pseudomonadati</taxon>
        <taxon>Bacteroidota</taxon>
        <taxon>Bacteroidia</taxon>
        <taxon>Bacteroidales</taxon>
        <taxon>Bacteroidaceae</taxon>
        <taxon>Bacteroides</taxon>
    </lineage>
</organism>
<name>A0ABN0BL16_BACFG</name>
<protein>
    <recommendedName>
        <fullName evidence="3">Transposase</fullName>
    </recommendedName>
</protein>
<proteinExistence type="predicted"/>